<accession>A0AAV1PNG7</accession>
<feature type="compositionally biased region" description="Basic and acidic residues" evidence="1">
    <location>
        <begin position="404"/>
        <end position="416"/>
    </location>
</feature>
<organism evidence="2 3">
    <name type="scientific">Scomber scombrus</name>
    <name type="common">Atlantic mackerel</name>
    <name type="synonym">Scomber vernalis</name>
    <dbReference type="NCBI Taxonomy" id="13677"/>
    <lineage>
        <taxon>Eukaryota</taxon>
        <taxon>Metazoa</taxon>
        <taxon>Chordata</taxon>
        <taxon>Craniata</taxon>
        <taxon>Vertebrata</taxon>
        <taxon>Euteleostomi</taxon>
        <taxon>Actinopterygii</taxon>
        <taxon>Neopterygii</taxon>
        <taxon>Teleostei</taxon>
        <taxon>Neoteleostei</taxon>
        <taxon>Acanthomorphata</taxon>
        <taxon>Pelagiaria</taxon>
        <taxon>Scombriformes</taxon>
        <taxon>Scombridae</taxon>
        <taxon>Scomber</taxon>
    </lineage>
</organism>
<dbReference type="Proteomes" id="UP001314229">
    <property type="component" value="Unassembled WGS sequence"/>
</dbReference>
<reference evidence="2 3" key="1">
    <citation type="submission" date="2024-01" db="EMBL/GenBank/DDBJ databases">
        <authorList>
            <person name="Alioto T."/>
            <person name="Alioto T."/>
            <person name="Gomez Garrido J."/>
        </authorList>
    </citation>
    <scope>NUCLEOTIDE SEQUENCE [LARGE SCALE GENOMIC DNA]</scope>
</reference>
<name>A0AAV1PNG7_SCOSC</name>
<keyword evidence="3" id="KW-1185">Reference proteome</keyword>
<gene>
    <name evidence="2" type="ORF">FSCOSCO3_A006802</name>
</gene>
<evidence type="ECO:0000313" key="3">
    <source>
        <dbReference type="Proteomes" id="UP001314229"/>
    </source>
</evidence>
<sequence length="434" mass="48540">MEDHTYSAAANKAMERVLLSSAKKRKYEEAKRIRDRQRQRTRINIGMAFHKWKSLMRDKFFQTDAEFACFLLDIYERAPAALTATSGQPYEVMAPAESNIGDSNGTDSLHDMSFAEEDMEGHSCNDPLNSVNDSADEGSPSFHEKDDDGETDDSSDEEDRPPNCIGLGGTLKKGPTRYRIIRIGGTAHDNPAHEKLPTEPYPCNPAPVFPGKKHVLSEDDIIGARASIVYENCLRQLATFLILPVGKCKRLLTTGVMCNQDAPFEINITSKGTATSIEWICPNGHSLWSWNSQPVMKFGMQAGDFLLSTNIFLSGNTYAKVALLFKYMNMGMVSKNSFYSIQDMYGIDPVKELCEKRRTEALDPLQEKDVVVPEIPQQPVCKEEEQDEVPVDQQLHNQVSDSGLHQEEPEPPQIKEEQEELCVSLEGEHTVAGD</sequence>
<dbReference type="AlphaFoldDB" id="A0AAV1PNG7"/>
<evidence type="ECO:0000313" key="2">
    <source>
        <dbReference type="EMBL" id="CAK6973226.1"/>
    </source>
</evidence>
<comment type="caution">
    <text evidence="2">The sequence shown here is derived from an EMBL/GenBank/DDBJ whole genome shotgun (WGS) entry which is preliminary data.</text>
</comment>
<proteinExistence type="predicted"/>
<dbReference type="EMBL" id="CAWUFR010000225">
    <property type="protein sequence ID" value="CAK6973226.1"/>
    <property type="molecule type" value="Genomic_DNA"/>
</dbReference>
<protein>
    <submittedName>
        <fullName evidence="2">Uncharacterized protein LOC122986283</fullName>
    </submittedName>
</protein>
<feature type="region of interest" description="Disordered" evidence="1">
    <location>
        <begin position="117"/>
        <end position="171"/>
    </location>
</feature>
<evidence type="ECO:0000256" key="1">
    <source>
        <dbReference type="SAM" id="MobiDB-lite"/>
    </source>
</evidence>
<feature type="region of interest" description="Disordered" evidence="1">
    <location>
        <begin position="381"/>
        <end position="419"/>
    </location>
</feature>
<feature type="compositionally biased region" description="Acidic residues" evidence="1">
    <location>
        <begin position="147"/>
        <end position="159"/>
    </location>
</feature>